<evidence type="ECO:0000259" key="2">
    <source>
        <dbReference type="Pfam" id="PF13439"/>
    </source>
</evidence>
<reference evidence="3 4" key="1">
    <citation type="submission" date="2016-11" db="EMBL/GenBank/DDBJ databases">
        <authorList>
            <person name="Jaros S."/>
            <person name="Januszkiewicz K."/>
            <person name="Wedrychowicz H."/>
        </authorList>
    </citation>
    <scope>NUCLEOTIDE SEQUENCE [LARGE SCALE GENOMIC DNA]</scope>
    <source>
        <strain evidence="3 4">GAS499</strain>
    </source>
</reference>
<dbReference type="AlphaFoldDB" id="A0A1M7FV20"/>
<dbReference type="Gene3D" id="3.40.50.2000">
    <property type="entry name" value="Glycogen Phosphorylase B"/>
    <property type="match status" value="2"/>
</dbReference>
<organism evidence="3 4">
    <name type="scientific">Bradyrhizobium lablabi</name>
    <dbReference type="NCBI Taxonomy" id="722472"/>
    <lineage>
        <taxon>Bacteria</taxon>
        <taxon>Pseudomonadati</taxon>
        <taxon>Pseudomonadota</taxon>
        <taxon>Alphaproteobacteria</taxon>
        <taxon>Hyphomicrobiales</taxon>
        <taxon>Nitrobacteraceae</taxon>
        <taxon>Bradyrhizobium</taxon>
    </lineage>
</organism>
<dbReference type="Pfam" id="PF13439">
    <property type="entry name" value="Glyco_transf_4"/>
    <property type="match status" value="1"/>
</dbReference>
<sequence length="379" mass="41849">MRSACQSIVFVINSLTAGGAERTLVDVLAYLEDRLRGYAVHLVLLDVEEELHAVPPWVQKHVLNANFSFLWSTISLTRLLRGLAPAVTVSFLNRSNCANVLSSKILKYPCIVSERTYPTSRFGAGLSAVITKVIMRLTYPHADQVIAVSEGVRADLMANFGVDGAKIRVIYNPVDTDRICERALETPSARLPEPYIVSLGRLVPSKNFRLLIESYRSSSINENLVILGEGEERQELEKLVSRLGLEGRVILPGHMQNPYPIVGAARLFVSSSNLEGFPNALIEAMALGCPVVATDCDTGPMEILTGKMQARCTEVTLAEYGILVPVNSADLLADAIRIGCRESIRARYSRRSKERARDFGTRNSIEQYWSVIASHARFV</sequence>
<dbReference type="Pfam" id="PF00534">
    <property type="entry name" value="Glycos_transf_1"/>
    <property type="match status" value="1"/>
</dbReference>
<proteinExistence type="predicted"/>
<dbReference type="GO" id="GO:0016757">
    <property type="term" value="F:glycosyltransferase activity"/>
    <property type="evidence" value="ECO:0007669"/>
    <property type="project" value="InterPro"/>
</dbReference>
<evidence type="ECO:0000313" key="3">
    <source>
        <dbReference type="EMBL" id="SHM07489.1"/>
    </source>
</evidence>
<feature type="domain" description="Glycosyltransferase subfamily 4-like N-terminal" evidence="2">
    <location>
        <begin position="18"/>
        <end position="178"/>
    </location>
</feature>
<gene>
    <name evidence="3" type="ORF">SAMN05444159_7603</name>
</gene>
<dbReference type="SUPFAM" id="SSF53756">
    <property type="entry name" value="UDP-Glycosyltransferase/glycogen phosphorylase"/>
    <property type="match status" value="1"/>
</dbReference>
<name>A0A1M7FV20_9BRAD</name>
<dbReference type="Proteomes" id="UP000189935">
    <property type="component" value="Chromosome I"/>
</dbReference>
<feature type="domain" description="Glycosyl transferase family 1" evidence="1">
    <location>
        <begin position="192"/>
        <end position="338"/>
    </location>
</feature>
<evidence type="ECO:0000259" key="1">
    <source>
        <dbReference type="Pfam" id="PF00534"/>
    </source>
</evidence>
<keyword evidence="3" id="KW-0808">Transferase</keyword>
<dbReference type="InterPro" id="IPR028098">
    <property type="entry name" value="Glyco_trans_4-like_N"/>
</dbReference>
<dbReference type="EMBL" id="LT670844">
    <property type="protein sequence ID" value="SHM07489.1"/>
    <property type="molecule type" value="Genomic_DNA"/>
</dbReference>
<dbReference type="InterPro" id="IPR001296">
    <property type="entry name" value="Glyco_trans_1"/>
</dbReference>
<protein>
    <submittedName>
        <fullName evidence="3">N-acetylgalactosamine-N,N'-diacetylbacillosaminyl-diphospho-undecaprenol 4-alpha-N-acetylgalactosaminyltransferase</fullName>
    </submittedName>
</protein>
<accession>A0A1M7FV20</accession>
<dbReference type="CDD" id="cd03811">
    <property type="entry name" value="GT4_GT28_WabH-like"/>
    <property type="match status" value="1"/>
</dbReference>
<evidence type="ECO:0000313" key="4">
    <source>
        <dbReference type="Proteomes" id="UP000189935"/>
    </source>
</evidence>
<dbReference type="PANTHER" id="PTHR12526">
    <property type="entry name" value="GLYCOSYLTRANSFERASE"/>
    <property type="match status" value="1"/>
</dbReference>